<evidence type="ECO:0000256" key="4">
    <source>
        <dbReference type="ARBA" id="ARBA00022679"/>
    </source>
</evidence>
<keyword evidence="4 7" id="KW-0808">Transferase</keyword>
<dbReference type="PANTHER" id="PTHR43619:SF2">
    <property type="entry name" value="S-ADENOSYL-L-METHIONINE-DEPENDENT METHYLTRANSFERASES SUPERFAMILY PROTEIN"/>
    <property type="match status" value="1"/>
</dbReference>
<dbReference type="RefSeq" id="WP_246584752.1">
    <property type="nucleotide sequence ID" value="NZ_VOMB01000002.1"/>
</dbReference>
<comment type="similarity">
    <text evidence="2 6">Belongs to the UPF0677 family.</text>
</comment>
<dbReference type="NCBIfam" id="TIGR00027">
    <property type="entry name" value="mthyl_TIGR00027"/>
    <property type="match status" value="1"/>
</dbReference>
<evidence type="ECO:0000256" key="3">
    <source>
        <dbReference type="ARBA" id="ARBA00022603"/>
    </source>
</evidence>
<evidence type="ECO:0000313" key="7">
    <source>
        <dbReference type="EMBL" id="MBU9762374.1"/>
    </source>
</evidence>
<name>A0ABS6KFN4_9MYCO</name>
<dbReference type="GO" id="GO:0032259">
    <property type="term" value="P:methylation"/>
    <property type="evidence" value="ECO:0007669"/>
    <property type="project" value="UniProtKB-KW"/>
</dbReference>
<gene>
    <name evidence="7" type="ORF">FR943_00685</name>
</gene>
<keyword evidence="5 6" id="KW-0949">S-adenosyl-L-methionine</keyword>
<dbReference type="InterPro" id="IPR029063">
    <property type="entry name" value="SAM-dependent_MTases_sf"/>
</dbReference>
<dbReference type="EC" id="2.1.1.-" evidence="6"/>
<evidence type="ECO:0000256" key="5">
    <source>
        <dbReference type="ARBA" id="ARBA00022691"/>
    </source>
</evidence>
<keyword evidence="3 6" id="KW-0489">Methyltransferase</keyword>
<dbReference type="InterPro" id="IPR011610">
    <property type="entry name" value="SAM_mthyl_Trfase_ML2640-like"/>
</dbReference>
<dbReference type="Pfam" id="PF04072">
    <property type="entry name" value="LCM"/>
    <property type="match status" value="1"/>
</dbReference>
<evidence type="ECO:0000313" key="8">
    <source>
        <dbReference type="Proteomes" id="UP000812982"/>
    </source>
</evidence>
<proteinExistence type="inferred from homology"/>
<dbReference type="InterPro" id="IPR007213">
    <property type="entry name" value="Ppm1/Ppm2/Tcmp"/>
</dbReference>
<evidence type="ECO:0000256" key="1">
    <source>
        <dbReference type="ARBA" id="ARBA00003907"/>
    </source>
</evidence>
<dbReference type="Gene3D" id="3.40.50.150">
    <property type="entry name" value="Vaccinia Virus protein VP39"/>
    <property type="match status" value="1"/>
</dbReference>
<keyword evidence="8" id="KW-1185">Reference proteome</keyword>
<evidence type="ECO:0000256" key="6">
    <source>
        <dbReference type="RuleBase" id="RU362030"/>
    </source>
</evidence>
<comment type="function">
    <text evidence="1 6">Exhibits S-adenosyl-L-methionine-dependent methyltransferase activity.</text>
</comment>
<organism evidence="7 8">
    <name type="scientific">[Mycobacterium] fortunisiensis</name>
    <dbReference type="NCBI Taxonomy" id="2600579"/>
    <lineage>
        <taxon>Bacteria</taxon>
        <taxon>Bacillati</taxon>
        <taxon>Actinomycetota</taxon>
        <taxon>Actinomycetes</taxon>
        <taxon>Mycobacteriales</taxon>
        <taxon>Mycobacteriaceae</taxon>
        <taxon>Mycolicibacterium</taxon>
    </lineage>
</organism>
<comment type="caution">
    <text evidence="7">The sequence shown here is derived from an EMBL/GenBank/DDBJ whole genome shotgun (WGS) entry which is preliminary data.</text>
</comment>
<dbReference type="EMBL" id="VOMB01000002">
    <property type="protein sequence ID" value="MBU9762374.1"/>
    <property type="molecule type" value="Genomic_DNA"/>
</dbReference>
<sequence length="240" mass="26101">MPSSCTAHPTHPLDHFLLTSVSSGIPQVVFLASDLDPRPYQLDWPADTAVYVVDDPAILEVKTAAVADITPTTAVCGVPAGISDNWTAALAAAGFDAHRPTLWSVEGVLPFIPMDEQRRLVADITALSAPASRLISEISVSPFGDAAEGDDAEVLDVERRWRETADADTIMKWQWSFSASPYVTAYLTSERPTSEHEAVETVLDPVDHRRGGAGRRIHGDAGAHVLRHRRRVGHLQRQGR</sequence>
<reference evidence="7 8" key="1">
    <citation type="journal article" date="2021" name="Sci. Rep.">
        <title>Phenotypic and genomic hallmarks of a novel, potentially pathogenic rapidly growing Mycobacterium species related to the Mycobacterium fortuitum complex.</title>
        <authorList>
            <person name="Gharbi R."/>
            <person name="Khanna V."/>
            <person name="Frigui W."/>
            <person name="Mhenni B."/>
            <person name="Brosch R."/>
            <person name="Mardassi H."/>
        </authorList>
    </citation>
    <scope>NUCLEOTIDE SEQUENCE [LARGE SCALE GENOMIC DNA]</scope>
    <source>
        <strain evidence="7 8">TNTM28</strain>
    </source>
</reference>
<protein>
    <recommendedName>
        <fullName evidence="6">S-adenosyl-L-methionine-dependent methyltransferase</fullName>
        <ecNumber evidence="6">2.1.1.-</ecNumber>
    </recommendedName>
</protein>
<dbReference type="PANTHER" id="PTHR43619">
    <property type="entry name" value="S-ADENOSYL-L-METHIONINE-DEPENDENT METHYLTRANSFERASE YKTD-RELATED"/>
    <property type="match status" value="1"/>
</dbReference>
<evidence type="ECO:0000256" key="2">
    <source>
        <dbReference type="ARBA" id="ARBA00008138"/>
    </source>
</evidence>
<accession>A0ABS6KFN4</accession>
<dbReference type="GO" id="GO:0008168">
    <property type="term" value="F:methyltransferase activity"/>
    <property type="evidence" value="ECO:0007669"/>
    <property type="project" value="UniProtKB-KW"/>
</dbReference>
<dbReference type="Proteomes" id="UP000812982">
    <property type="component" value="Unassembled WGS sequence"/>
</dbReference>
<dbReference type="SUPFAM" id="SSF53335">
    <property type="entry name" value="S-adenosyl-L-methionine-dependent methyltransferases"/>
    <property type="match status" value="1"/>
</dbReference>